<evidence type="ECO:0000313" key="11">
    <source>
        <dbReference type="Proteomes" id="UP001189624"/>
    </source>
</evidence>
<feature type="domain" description="Disease resistance protein winged helix" evidence="8">
    <location>
        <begin position="445"/>
        <end position="514"/>
    </location>
</feature>
<dbReference type="GO" id="GO:0005524">
    <property type="term" value="F:ATP binding"/>
    <property type="evidence" value="ECO:0007669"/>
    <property type="project" value="UniProtKB-KW"/>
</dbReference>
<dbReference type="InterPro" id="IPR032675">
    <property type="entry name" value="LRR_dom_sf"/>
</dbReference>
<feature type="domain" description="NB-ARC" evidence="6">
    <location>
        <begin position="189"/>
        <end position="361"/>
    </location>
</feature>
<dbReference type="AlphaFoldDB" id="A0AA86W415"/>
<dbReference type="Gene3D" id="3.40.50.300">
    <property type="entry name" value="P-loop containing nucleotide triphosphate hydrolases"/>
    <property type="match status" value="1"/>
</dbReference>
<dbReference type="InterPro" id="IPR036388">
    <property type="entry name" value="WH-like_DNA-bd_sf"/>
</dbReference>
<evidence type="ECO:0000313" key="10">
    <source>
        <dbReference type="EMBL" id="CAJ1978013.1"/>
    </source>
</evidence>
<dbReference type="Pfam" id="PF23559">
    <property type="entry name" value="WHD_DRP"/>
    <property type="match status" value="1"/>
</dbReference>
<evidence type="ECO:0000256" key="2">
    <source>
        <dbReference type="ARBA" id="ARBA00022737"/>
    </source>
</evidence>
<dbReference type="Gramene" id="rna-AYBTSS11_LOCUS30186">
    <property type="protein sequence ID" value="CAJ1978013.1"/>
    <property type="gene ID" value="gene-AYBTSS11_LOCUS30186"/>
</dbReference>
<dbReference type="FunFam" id="3.40.50.300:FF:001091">
    <property type="entry name" value="Probable disease resistance protein At1g61300"/>
    <property type="match status" value="1"/>
</dbReference>
<feature type="domain" description="R13L1/DRL21-like LRR repeat region" evidence="9">
    <location>
        <begin position="706"/>
        <end position="832"/>
    </location>
</feature>
<proteinExistence type="predicted"/>
<keyword evidence="11" id="KW-1185">Reference proteome</keyword>
<evidence type="ECO:0000256" key="5">
    <source>
        <dbReference type="ARBA" id="ARBA00022840"/>
    </source>
</evidence>
<dbReference type="Pfam" id="PF25019">
    <property type="entry name" value="LRR_R13L1-DRL21"/>
    <property type="match status" value="1"/>
</dbReference>
<keyword evidence="1" id="KW-0433">Leucine-rich repeat</keyword>
<dbReference type="Gene3D" id="1.20.5.4130">
    <property type="match status" value="1"/>
</dbReference>
<dbReference type="InterPro" id="IPR056789">
    <property type="entry name" value="LRR_R13L1-DRL21"/>
</dbReference>
<dbReference type="SUPFAM" id="SSF52540">
    <property type="entry name" value="P-loop containing nucleoside triphosphate hydrolases"/>
    <property type="match status" value="1"/>
</dbReference>
<protein>
    <recommendedName>
        <fullName evidence="12">Disease resistance RPP13-like protein 1</fullName>
    </recommendedName>
</protein>
<keyword evidence="4" id="KW-0611">Plant defense</keyword>
<evidence type="ECO:0000259" key="9">
    <source>
        <dbReference type="Pfam" id="PF25019"/>
    </source>
</evidence>
<gene>
    <name evidence="10" type="ORF">AYBTSS11_LOCUS30186</name>
</gene>
<dbReference type="Gene3D" id="1.10.10.10">
    <property type="entry name" value="Winged helix-like DNA-binding domain superfamily/Winged helix DNA-binding domain"/>
    <property type="match status" value="1"/>
</dbReference>
<dbReference type="Pfam" id="PF00931">
    <property type="entry name" value="NB-ARC"/>
    <property type="match status" value="1"/>
</dbReference>
<dbReference type="InterPro" id="IPR041118">
    <property type="entry name" value="Rx_N"/>
</dbReference>
<dbReference type="SMART" id="SM00369">
    <property type="entry name" value="LRR_TYP"/>
    <property type="match status" value="2"/>
</dbReference>
<dbReference type="InterPro" id="IPR001611">
    <property type="entry name" value="Leu-rich_rpt"/>
</dbReference>
<dbReference type="Proteomes" id="UP001189624">
    <property type="component" value="Chromosome 11"/>
</dbReference>
<evidence type="ECO:0008006" key="12">
    <source>
        <dbReference type="Google" id="ProtNLM"/>
    </source>
</evidence>
<evidence type="ECO:0000256" key="4">
    <source>
        <dbReference type="ARBA" id="ARBA00022821"/>
    </source>
</evidence>
<keyword evidence="5" id="KW-0067">ATP-binding</keyword>
<accession>A0AA86W415</accession>
<dbReference type="PRINTS" id="PR00364">
    <property type="entry name" value="DISEASERSIST"/>
</dbReference>
<keyword evidence="3" id="KW-0547">Nucleotide-binding</keyword>
<dbReference type="EMBL" id="OY731408">
    <property type="protein sequence ID" value="CAJ1978013.1"/>
    <property type="molecule type" value="Genomic_DNA"/>
</dbReference>
<dbReference type="GO" id="GO:0043531">
    <property type="term" value="F:ADP binding"/>
    <property type="evidence" value="ECO:0007669"/>
    <property type="project" value="InterPro"/>
</dbReference>
<dbReference type="SUPFAM" id="SSF52058">
    <property type="entry name" value="L domain-like"/>
    <property type="match status" value="1"/>
</dbReference>
<dbReference type="PROSITE" id="PS51450">
    <property type="entry name" value="LRR"/>
    <property type="match status" value="1"/>
</dbReference>
<dbReference type="Pfam" id="PF18052">
    <property type="entry name" value="Rx_N"/>
    <property type="match status" value="1"/>
</dbReference>
<dbReference type="InterPro" id="IPR058922">
    <property type="entry name" value="WHD_DRP"/>
</dbReference>
<evidence type="ECO:0000259" key="7">
    <source>
        <dbReference type="Pfam" id="PF18052"/>
    </source>
</evidence>
<dbReference type="InterPro" id="IPR002182">
    <property type="entry name" value="NB-ARC"/>
</dbReference>
<dbReference type="FunFam" id="1.10.10.10:FF:000322">
    <property type="entry name" value="Probable disease resistance protein At1g63360"/>
    <property type="match status" value="1"/>
</dbReference>
<dbReference type="PANTHER" id="PTHR36766:SF51">
    <property type="entry name" value="DISEASE RESISTANCE RPP13-LIKE PROTEIN 1"/>
    <property type="match status" value="1"/>
</dbReference>
<evidence type="ECO:0000256" key="3">
    <source>
        <dbReference type="ARBA" id="ARBA00022741"/>
    </source>
</evidence>
<dbReference type="InterPro" id="IPR003591">
    <property type="entry name" value="Leu-rich_rpt_typical-subtyp"/>
</dbReference>
<name>A0AA86W415_9FABA</name>
<evidence type="ECO:0000259" key="6">
    <source>
        <dbReference type="Pfam" id="PF00931"/>
    </source>
</evidence>
<dbReference type="InterPro" id="IPR027417">
    <property type="entry name" value="P-loop_NTPase"/>
</dbReference>
<dbReference type="PANTHER" id="PTHR36766">
    <property type="entry name" value="PLANT BROAD-SPECTRUM MILDEW RESISTANCE PROTEIN RPW8"/>
    <property type="match status" value="1"/>
</dbReference>
<organism evidence="10 11">
    <name type="scientific">Sphenostylis stenocarpa</name>
    <dbReference type="NCBI Taxonomy" id="92480"/>
    <lineage>
        <taxon>Eukaryota</taxon>
        <taxon>Viridiplantae</taxon>
        <taxon>Streptophyta</taxon>
        <taxon>Embryophyta</taxon>
        <taxon>Tracheophyta</taxon>
        <taxon>Spermatophyta</taxon>
        <taxon>Magnoliopsida</taxon>
        <taxon>eudicotyledons</taxon>
        <taxon>Gunneridae</taxon>
        <taxon>Pentapetalae</taxon>
        <taxon>rosids</taxon>
        <taxon>fabids</taxon>
        <taxon>Fabales</taxon>
        <taxon>Fabaceae</taxon>
        <taxon>Papilionoideae</taxon>
        <taxon>50 kb inversion clade</taxon>
        <taxon>NPAAA clade</taxon>
        <taxon>indigoferoid/millettioid clade</taxon>
        <taxon>Phaseoleae</taxon>
        <taxon>Sphenostylis</taxon>
    </lineage>
</organism>
<feature type="domain" description="Disease resistance N-terminal" evidence="7">
    <location>
        <begin position="11"/>
        <end position="102"/>
    </location>
</feature>
<dbReference type="GO" id="GO:0051707">
    <property type="term" value="P:response to other organism"/>
    <property type="evidence" value="ECO:0007669"/>
    <property type="project" value="UniProtKB-ARBA"/>
</dbReference>
<evidence type="ECO:0000259" key="8">
    <source>
        <dbReference type="Pfam" id="PF23559"/>
    </source>
</evidence>
<dbReference type="GO" id="GO:0006952">
    <property type="term" value="P:defense response"/>
    <property type="evidence" value="ECO:0007669"/>
    <property type="project" value="UniProtKB-KW"/>
</dbReference>
<reference evidence="10" key="1">
    <citation type="submission" date="2023-10" db="EMBL/GenBank/DDBJ databases">
        <authorList>
            <person name="Domelevo Entfellner J.-B."/>
        </authorList>
    </citation>
    <scope>NUCLEOTIDE SEQUENCE</scope>
</reference>
<dbReference type="Gene3D" id="3.80.10.10">
    <property type="entry name" value="Ribonuclease Inhibitor"/>
    <property type="match status" value="1"/>
</dbReference>
<sequence length="1010" mass="114375">MVLELVGGALLSVFLEVAIDRLASRQVVDFFRGRKLDQTLLSKLGIKLQSIDAVADDAEQKQFKDARVKVWLGAVKNAVFDAEDILDEIEYELSKCKPEDESESQTFTGCTCKVPNLCKSYSLCSFNKEIKSRMEQVLDRLEFLSNQKGDLGLKKASGVGSGSRSWSTVSQKLPSTSLIVESVVYGRDDDKKMIFHWLTSDSDNGNQLSILSIVGMGGLGRTTLAQHVYNDPRIEDKFDIKAWVCVSDQFDVFEITRTILEAITKSTDDSRDLEMVHGRLKEQLTSKKFLLVLDDVWNEKQKKWELVLTPLKFGAQGCKIIVTTRHMNVASTVGSNKIHSLSELRGDHCWQLLATHAFRNDNPQPTLERKEIGMKIVEKCAGLPLALTTIGSLLNKKSSVSEWERILKSEIWDFPEEDSDIVPALKLSYHHLPSHLKRCFAYCALFPKNYVFDKEYLIQLWMAENFLHCGQQTKSPEELGEEYFNNLLSRSFFQQSSITSKSCFVMHDLLNNLANYVCGDICFRLEIDKQKNIPTTACHISVAINHVRSFGGFQTSCDTKRFRTFMPTSENMNFLNERWYCKMSIQSLFSKFKSLRVLSLSHCSNLTEVPDTVGNLKHLRSLDLSNTDINNIPETTCSLYNLQILKLNNCTNLKELPSNLHKLTNLRRLELIDTLLKKVPPNLGKLKNLQVLMSRFDADKSKELGIQQLRELNLHGSLSIGELQNIENPSDALAVDLKNKTRLLDLKLNWGLEENPDDSAKERYATVLDNLQPSKHLEKLSIKNYGGTRLPSWLNDNSLSKVVCLVLDSCKSCACWPPVGLLPLLKDLEITKLNGIKSIDADFYGSCSSSFSSLETLKFSFMGEWEKWECQAVTNAFPCLQILSIWNCRKLKGNLPDKLLHLKMLDINRCHQLVSFLPVAPEISVLKLCHIGKLQLDYQPANLKQLTIGGHNIEASLLERTGQIISDTSLERLFIYSSPEMNIPMSCFNHFLTCLKISDGCADQKKKKNK</sequence>
<evidence type="ECO:0000256" key="1">
    <source>
        <dbReference type="ARBA" id="ARBA00022614"/>
    </source>
</evidence>
<keyword evidence="2" id="KW-0677">Repeat</keyword>